<dbReference type="Pfam" id="PF02298">
    <property type="entry name" value="Cu_bind_like"/>
    <property type="match status" value="1"/>
</dbReference>
<evidence type="ECO:0000256" key="3">
    <source>
        <dbReference type="ARBA" id="ARBA00022692"/>
    </source>
</evidence>
<keyword evidence="4" id="KW-0479">Metal-binding</keyword>
<keyword evidence="16" id="KW-1185">Reference proteome</keyword>
<dbReference type="AlphaFoldDB" id="A0A7J6XBQ8"/>
<evidence type="ECO:0000259" key="14">
    <source>
        <dbReference type="PROSITE" id="PS51485"/>
    </source>
</evidence>
<comment type="caution">
    <text evidence="15">The sequence shown here is derived from an EMBL/GenBank/DDBJ whole genome shotgun (WGS) entry which is preliminary data.</text>
</comment>
<dbReference type="PANTHER" id="PTHR33021">
    <property type="entry name" value="BLUE COPPER PROTEIN"/>
    <property type="match status" value="1"/>
</dbReference>
<dbReference type="Gene3D" id="2.60.40.420">
    <property type="entry name" value="Cupredoxins - blue copper proteins"/>
    <property type="match status" value="1"/>
</dbReference>
<dbReference type="InterPro" id="IPR003245">
    <property type="entry name" value="Phytocyanin_dom"/>
</dbReference>
<keyword evidence="7 12" id="KW-1133">Transmembrane helix</keyword>
<dbReference type="GO" id="GO:0046872">
    <property type="term" value="F:metal ion binding"/>
    <property type="evidence" value="ECO:0007669"/>
    <property type="project" value="UniProtKB-KW"/>
</dbReference>
<sequence>MIIFFFVFALAVFPAITLAKSFVVGDNGGWTTGFDYQAWAKGKKFKTGDELIFKYTKGAHNVHKVDGNRFQKCVKPPLKEALTTGNDVITLATPGQKWYICGVANHCNGGQKLTITVTGKAKKVGKNSAQGIVKSWIQVFIAAVLTTGLIIIV</sequence>
<dbReference type="SUPFAM" id="SSF49503">
    <property type="entry name" value="Cupredoxins"/>
    <property type="match status" value="1"/>
</dbReference>
<evidence type="ECO:0000256" key="10">
    <source>
        <dbReference type="ARBA" id="ARBA00023157"/>
    </source>
</evidence>
<keyword evidence="2" id="KW-0813">Transport</keyword>
<evidence type="ECO:0000256" key="12">
    <source>
        <dbReference type="SAM" id="Phobius"/>
    </source>
</evidence>
<feature type="chain" id="PRO_5029658188" evidence="13">
    <location>
        <begin position="20"/>
        <end position="153"/>
    </location>
</feature>
<feature type="transmembrane region" description="Helical" evidence="12">
    <location>
        <begin position="135"/>
        <end position="152"/>
    </location>
</feature>
<evidence type="ECO:0000256" key="1">
    <source>
        <dbReference type="ARBA" id="ARBA00004479"/>
    </source>
</evidence>
<evidence type="ECO:0000256" key="8">
    <source>
        <dbReference type="ARBA" id="ARBA00023008"/>
    </source>
</evidence>
<evidence type="ECO:0000313" key="16">
    <source>
        <dbReference type="Proteomes" id="UP000554482"/>
    </source>
</evidence>
<dbReference type="GO" id="GO:0005886">
    <property type="term" value="C:plasma membrane"/>
    <property type="evidence" value="ECO:0007669"/>
    <property type="project" value="TreeGrafter"/>
</dbReference>
<keyword evidence="9 12" id="KW-0472">Membrane</keyword>
<dbReference type="FunFam" id="2.60.40.420:FF:000067">
    <property type="entry name" value="Cupredoxin superfamily protein"/>
    <property type="match status" value="1"/>
</dbReference>
<dbReference type="Proteomes" id="UP000554482">
    <property type="component" value="Unassembled WGS sequence"/>
</dbReference>
<evidence type="ECO:0000256" key="2">
    <source>
        <dbReference type="ARBA" id="ARBA00022448"/>
    </source>
</evidence>
<dbReference type="InterPro" id="IPR008972">
    <property type="entry name" value="Cupredoxin"/>
</dbReference>
<keyword evidence="6" id="KW-0249">Electron transport</keyword>
<dbReference type="GO" id="GO:0009055">
    <property type="term" value="F:electron transfer activity"/>
    <property type="evidence" value="ECO:0007669"/>
    <property type="project" value="InterPro"/>
</dbReference>
<reference evidence="15 16" key="1">
    <citation type="submission" date="2020-06" db="EMBL/GenBank/DDBJ databases">
        <title>Transcriptomic and genomic resources for Thalictrum thalictroides and T. hernandezii: Facilitating candidate gene discovery in an emerging model plant lineage.</title>
        <authorList>
            <person name="Arias T."/>
            <person name="Riano-Pachon D.M."/>
            <person name="Di Stilio V.S."/>
        </authorList>
    </citation>
    <scope>NUCLEOTIDE SEQUENCE [LARGE SCALE GENOMIC DNA]</scope>
    <source>
        <strain evidence="16">cv. WT478/WT964</strain>
        <tissue evidence="15">Leaves</tissue>
    </source>
</reference>
<keyword evidence="11" id="KW-0325">Glycoprotein</keyword>
<dbReference type="GO" id="GO:0009610">
    <property type="term" value="P:response to symbiotic fungus"/>
    <property type="evidence" value="ECO:0007669"/>
    <property type="project" value="UniProtKB-ARBA"/>
</dbReference>
<evidence type="ECO:0000256" key="9">
    <source>
        <dbReference type="ARBA" id="ARBA00023136"/>
    </source>
</evidence>
<evidence type="ECO:0000313" key="15">
    <source>
        <dbReference type="EMBL" id="KAF5205890.1"/>
    </source>
</evidence>
<gene>
    <name evidence="15" type="ORF">FRX31_004524</name>
</gene>
<keyword evidence="10" id="KW-1015">Disulfide bond</keyword>
<evidence type="ECO:0000256" key="13">
    <source>
        <dbReference type="SAM" id="SignalP"/>
    </source>
</evidence>
<dbReference type="CDD" id="cd04216">
    <property type="entry name" value="Phytocyanin"/>
    <property type="match status" value="1"/>
</dbReference>
<evidence type="ECO:0000256" key="11">
    <source>
        <dbReference type="ARBA" id="ARBA00023180"/>
    </source>
</evidence>
<organism evidence="15 16">
    <name type="scientific">Thalictrum thalictroides</name>
    <name type="common">Rue-anemone</name>
    <name type="synonym">Anemone thalictroides</name>
    <dbReference type="NCBI Taxonomy" id="46969"/>
    <lineage>
        <taxon>Eukaryota</taxon>
        <taxon>Viridiplantae</taxon>
        <taxon>Streptophyta</taxon>
        <taxon>Embryophyta</taxon>
        <taxon>Tracheophyta</taxon>
        <taxon>Spermatophyta</taxon>
        <taxon>Magnoliopsida</taxon>
        <taxon>Ranunculales</taxon>
        <taxon>Ranunculaceae</taxon>
        <taxon>Thalictroideae</taxon>
        <taxon>Thalictrum</taxon>
    </lineage>
</organism>
<keyword evidence="8" id="KW-0186">Copper</keyword>
<proteinExistence type="predicted"/>
<dbReference type="EMBL" id="JABWDY010003506">
    <property type="protein sequence ID" value="KAF5205890.1"/>
    <property type="molecule type" value="Genomic_DNA"/>
</dbReference>
<feature type="signal peptide" evidence="13">
    <location>
        <begin position="1"/>
        <end position="19"/>
    </location>
</feature>
<evidence type="ECO:0000256" key="5">
    <source>
        <dbReference type="ARBA" id="ARBA00022729"/>
    </source>
</evidence>
<dbReference type="PANTHER" id="PTHR33021:SF533">
    <property type="entry name" value="PHYTOCYANIN DOMAIN-CONTAINING PROTEIN"/>
    <property type="match status" value="1"/>
</dbReference>
<name>A0A7J6XBQ8_THATH</name>
<protein>
    <submittedName>
        <fullName evidence="15">Blue copper protein</fullName>
    </submittedName>
</protein>
<feature type="domain" description="Phytocyanin" evidence="14">
    <location>
        <begin position="20"/>
        <end position="119"/>
    </location>
</feature>
<keyword evidence="3 12" id="KW-0812">Transmembrane</keyword>
<keyword evidence="5 13" id="KW-0732">Signal</keyword>
<accession>A0A7J6XBQ8</accession>
<evidence type="ECO:0000256" key="4">
    <source>
        <dbReference type="ARBA" id="ARBA00022723"/>
    </source>
</evidence>
<dbReference type="PROSITE" id="PS51485">
    <property type="entry name" value="PHYTOCYANIN"/>
    <property type="match status" value="1"/>
</dbReference>
<evidence type="ECO:0000256" key="7">
    <source>
        <dbReference type="ARBA" id="ARBA00022989"/>
    </source>
</evidence>
<dbReference type="OrthoDB" id="687943at2759"/>
<dbReference type="InterPro" id="IPR039391">
    <property type="entry name" value="Phytocyanin-like"/>
</dbReference>
<comment type="subcellular location">
    <subcellularLocation>
        <location evidence="1">Membrane</location>
        <topology evidence="1">Single-pass type I membrane protein</topology>
    </subcellularLocation>
</comment>
<evidence type="ECO:0000256" key="6">
    <source>
        <dbReference type="ARBA" id="ARBA00022982"/>
    </source>
</evidence>